<keyword evidence="4 5" id="KW-0472">Membrane</keyword>
<dbReference type="Pfam" id="PF13903">
    <property type="entry name" value="Claudin_2"/>
    <property type="match status" value="1"/>
</dbReference>
<proteinExistence type="predicted"/>
<evidence type="ECO:0000256" key="3">
    <source>
        <dbReference type="ARBA" id="ARBA00022989"/>
    </source>
</evidence>
<dbReference type="Gene3D" id="1.20.140.150">
    <property type="match status" value="1"/>
</dbReference>
<comment type="subcellular location">
    <subcellularLocation>
        <location evidence="1">Membrane</location>
        <topology evidence="1">Multi-pass membrane protein</topology>
    </subcellularLocation>
</comment>
<evidence type="ECO:0000313" key="6">
    <source>
        <dbReference type="EMBL" id="CAF1233563.1"/>
    </source>
</evidence>
<evidence type="ECO:0000256" key="1">
    <source>
        <dbReference type="ARBA" id="ARBA00004141"/>
    </source>
</evidence>
<dbReference type="Proteomes" id="UP000663874">
    <property type="component" value="Unassembled WGS sequence"/>
</dbReference>
<sequence>MVALLTIQILSIIATSLTNFIGILTFATDYWSIIVYDLVKLRSYAKWIIIEETINGNIHIINNTNDTQILSNINYKLSTTVIGIEKNLLLFSTHKGIFRQCNYLSDNIRSRLNIPKCQAIKITHNQYDDNHTHGMINPESESMRLHNVAAACAILIVLLICTGTFIGISIGILNNVVLATMTVGVIYLISTMFSTFVVAIMYTILNSERKQSHCSTLEILTDELCSSQSIHLSYSFILGSLFVTLSFITSVLWLFLQEKQRKFVRH</sequence>
<dbReference type="Proteomes" id="UP000663889">
    <property type="component" value="Unassembled WGS sequence"/>
</dbReference>
<evidence type="ECO:0000256" key="4">
    <source>
        <dbReference type="ARBA" id="ARBA00023136"/>
    </source>
</evidence>
<evidence type="ECO:0000256" key="2">
    <source>
        <dbReference type="ARBA" id="ARBA00022692"/>
    </source>
</evidence>
<evidence type="ECO:0000256" key="5">
    <source>
        <dbReference type="SAM" id="Phobius"/>
    </source>
</evidence>
<organism evidence="7 8">
    <name type="scientific">Rotaria sordida</name>
    <dbReference type="NCBI Taxonomy" id="392033"/>
    <lineage>
        <taxon>Eukaryota</taxon>
        <taxon>Metazoa</taxon>
        <taxon>Spiralia</taxon>
        <taxon>Gnathifera</taxon>
        <taxon>Rotifera</taxon>
        <taxon>Eurotatoria</taxon>
        <taxon>Bdelloidea</taxon>
        <taxon>Philodinida</taxon>
        <taxon>Philodinidae</taxon>
        <taxon>Rotaria</taxon>
    </lineage>
</organism>
<reference evidence="7" key="1">
    <citation type="submission" date="2021-02" db="EMBL/GenBank/DDBJ databases">
        <authorList>
            <person name="Nowell W R."/>
        </authorList>
    </citation>
    <scope>NUCLEOTIDE SEQUENCE</scope>
</reference>
<feature type="transmembrane region" description="Helical" evidence="5">
    <location>
        <begin position="236"/>
        <end position="256"/>
    </location>
</feature>
<dbReference type="AlphaFoldDB" id="A0A818R788"/>
<feature type="transmembrane region" description="Helical" evidence="5">
    <location>
        <begin position="185"/>
        <end position="205"/>
    </location>
</feature>
<gene>
    <name evidence="7" type="ORF">FNK824_LOCUS5679</name>
    <name evidence="6" type="ORF">SEV965_LOCUS22834</name>
</gene>
<dbReference type="EMBL" id="CAJOBE010000463">
    <property type="protein sequence ID" value="CAF3645318.1"/>
    <property type="molecule type" value="Genomic_DNA"/>
</dbReference>
<name>A0A818R788_9BILA</name>
<dbReference type="InterPro" id="IPR004031">
    <property type="entry name" value="PMP22/EMP/MP20/Claudin"/>
</dbReference>
<keyword evidence="3 5" id="KW-1133">Transmembrane helix</keyword>
<protein>
    <submittedName>
        <fullName evidence="7">Uncharacterized protein</fullName>
    </submittedName>
</protein>
<dbReference type="GO" id="GO:0016020">
    <property type="term" value="C:membrane"/>
    <property type="evidence" value="ECO:0007669"/>
    <property type="project" value="UniProtKB-SubCell"/>
</dbReference>
<dbReference type="EMBL" id="CAJNOU010001641">
    <property type="protein sequence ID" value="CAF1233563.1"/>
    <property type="molecule type" value="Genomic_DNA"/>
</dbReference>
<keyword evidence="2 5" id="KW-0812">Transmembrane</keyword>
<accession>A0A818R788</accession>
<feature type="transmembrane region" description="Helical" evidence="5">
    <location>
        <begin position="148"/>
        <end position="173"/>
    </location>
</feature>
<evidence type="ECO:0000313" key="8">
    <source>
        <dbReference type="Proteomes" id="UP000663874"/>
    </source>
</evidence>
<evidence type="ECO:0000313" key="7">
    <source>
        <dbReference type="EMBL" id="CAF3645318.1"/>
    </source>
</evidence>
<comment type="caution">
    <text evidence="7">The sequence shown here is derived from an EMBL/GenBank/DDBJ whole genome shotgun (WGS) entry which is preliminary data.</text>
</comment>